<name>A0AAV4P6T1_CAEEX</name>
<sequence length="222" mass="25169">MNKHFAIFMKYATQNIPNCYSYKFEIIKELNDYYVAPEKLPLSFEQQYPRAIKNSRIALNRKNDLLNKEASLLINLNDETESQVGTKPSISSTNNGKLTGKYSEDLLSLNLDANQSENDSKTVVGNKDFQNEMDKCVSFLDSIIDQPPLQTNTSDLQFWSLMTNYVNSKDSSLKSYNFLENASGGDSVNAKLSHLENVLTEFDPFSFCKSTCMKRNGINESC</sequence>
<protein>
    <submittedName>
        <fullName evidence="1">Islet cell autoantigen 1</fullName>
    </submittedName>
</protein>
<organism evidence="1 2">
    <name type="scientific">Caerostris extrusa</name>
    <name type="common">Bark spider</name>
    <name type="synonym">Caerostris bankana</name>
    <dbReference type="NCBI Taxonomy" id="172846"/>
    <lineage>
        <taxon>Eukaryota</taxon>
        <taxon>Metazoa</taxon>
        <taxon>Ecdysozoa</taxon>
        <taxon>Arthropoda</taxon>
        <taxon>Chelicerata</taxon>
        <taxon>Arachnida</taxon>
        <taxon>Araneae</taxon>
        <taxon>Araneomorphae</taxon>
        <taxon>Entelegynae</taxon>
        <taxon>Araneoidea</taxon>
        <taxon>Araneidae</taxon>
        <taxon>Caerostris</taxon>
    </lineage>
</organism>
<proteinExistence type="predicted"/>
<dbReference type="EMBL" id="BPLR01021684">
    <property type="protein sequence ID" value="GIX92359.1"/>
    <property type="molecule type" value="Genomic_DNA"/>
</dbReference>
<reference evidence="1 2" key="1">
    <citation type="submission" date="2021-06" db="EMBL/GenBank/DDBJ databases">
        <title>Caerostris extrusa draft genome.</title>
        <authorList>
            <person name="Kono N."/>
            <person name="Arakawa K."/>
        </authorList>
    </citation>
    <scope>NUCLEOTIDE SEQUENCE [LARGE SCALE GENOMIC DNA]</scope>
</reference>
<comment type="caution">
    <text evidence="1">The sequence shown here is derived from an EMBL/GenBank/DDBJ whole genome shotgun (WGS) entry which is preliminary data.</text>
</comment>
<dbReference type="Proteomes" id="UP001054945">
    <property type="component" value="Unassembled WGS sequence"/>
</dbReference>
<accession>A0AAV4P6T1</accession>
<keyword evidence="2" id="KW-1185">Reference proteome</keyword>
<dbReference type="AlphaFoldDB" id="A0AAV4P6T1"/>
<evidence type="ECO:0000313" key="2">
    <source>
        <dbReference type="Proteomes" id="UP001054945"/>
    </source>
</evidence>
<gene>
    <name evidence="1" type="primary">Ica1_0</name>
    <name evidence="1" type="ORF">CEXT_683341</name>
</gene>
<evidence type="ECO:0000313" key="1">
    <source>
        <dbReference type="EMBL" id="GIX92359.1"/>
    </source>
</evidence>